<organism evidence="2 3">
    <name type="scientific">Aureliella helgolandensis</name>
    <dbReference type="NCBI Taxonomy" id="2527968"/>
    <lineage>
        <taxon>Bacteria</taxon>
        <taxon>Pseudomonadati</taxon>
        <taxon>Planctomycetota</taxon>
        <taxon>Planctomycetia</taxon>
        <taxon>Pirellulales</taxon>
        <taxon>Pirellulaceae</taxon>
        <taxon>Aureliella</taxon>
    </lineage>
</organism>
<evidence type="ECO:0000313" key="3">
    <source>
        <dbReference type="Proteomes" id="UP000318017"/>
    </source>
</evidence>
<feature type="compositionally biased region" description="Polar residues" evidence="1">
    <location>
        <begin position="34"/>
        <end position="45"/>
    </location>
</feature>
<dbReference type="RefSeq" id="WP_197356485.1">
    <property type="nucleotide sequence ID" value="NZ_CP036298.1"/>
</dbReference>
<keyword evidence="3" id="KW-1185">Reference proteome</keyword>
<dbReference type="Proteomes" id="UP000318017">
    <property type="component" value="Chromosome"/>
</dbReference>
<dbReference type="EMBL" id="CP036298">
    <property type="protein sequence ID" value="QDV23595.1"/>
    <property type="molecule type" value="Genomic_DNA"/>
</dbReference>
<evidence type="ECO:0000256" key="1">
    <source>
        <dbReference type="SAM" id="MobiDB-lite"/>
    </source>
</evidence>
<name>A0A518G4S0_9BACT</name>
<reference evidence="2 3" key="1">
    <citation type="submission" date="2019-02" db="EMBL/GenBank/DDBJ databases">
        <title>Deep-cultivation of Planctomycetes and their phenomic and genomic characterization uncovers novel biology.</title>
        <authorList>
            <person name="Wiegand S."/>
            <person name="Jogler M."/>
            <person name="Boedeker C."/>
            <person name="Pinto D."/>
            <person name="Vollmers J."/>
            <person name="Rivas-Marin E."/>
            <person name="Kohn T."/>
            <person name="Peeters S.H."/>
            <person name="Heuer A."/>
            <person name="Rast P."/>
            <person name="Oberbeckmann S."/>
            <person name="Bunk B."/>
            <person name="Jeske O."/>
            <person name="Meyerdierks A."/>
            <person name="Storesund J.E."/>
            <person name="Kallscheuer N."/>
            <person name="Luecker S."/>
            <person name="Lage O.M."/>
            <person name="Pohl T."/>
            <person name="Merkel B.J."/>
            <person name="Hornburger P."/>
            <person name="Mueller R.-W."/>
            <person name="Bruemmer F."/>
            <person name="Labrenz M."/>
            <person name="Spormann A.M."/>
            <person name="Op den Camp H."/>
            <person name="Overmann J."/>
            <person name="Amann R."/>
            <person name="Jetten M.S.M."/>
            <person name="Mascher T."/>
            <person name="Medema M.H."/>
            <person name="Devos D.P."/>
            <person name="Kaster A.-K."/>
            <person name="Ovreas L."/>
            <person name="Rohde M."/>
            <person name="Galperin M.Y."/>
            <person name="Jogler C."/>
        </authorList>
    </citation>
    <scope>NUCLEOTIDE SEQUENCE [LARGE SCALE GENOMIC DNA]</scope>
    <source>
        <strain evidence="2 3">Q31a</strain>
    </source>
</reference>
<accession>A0A518G4S0</accession>
<protein>
    <submittedName>
        <fullName evidence="2">Uncharacterized protein</fullName>
    </submittedName>
</protein>
<proteinExistence type="predicted"/>
<feature type="region of interest" description="Disordered" evidence="1">
    <location>
        <begin position="24"/>
        <end position="54"/>
    </location>
</feature>
<evidence type="ECO:0000313" key="2">
    <source>
        <dbReference type="EMBL" id="QDV23595.1"/>
    </source>
</evidence>
<dbReference type="KEGG" id="ahel:Q31a_18970"/>
<gene>
    <name evidence="2" type="ORF">Q31a_18970</name>
</gene>
<sequence length="54" mass="5903">MRKKPEFTLQAKQSCLTVRPHLSQLGLNAPPTTPNGSAMESNFQDIKSPPAIPQ</sequence>
<dbReference type="AlphaFoldDB" id="A0A518G4S0"/>